<dbReference type="InterPro" id="IPR008928">
    <property type="entry name" value="6-hairpin_glycosidase_sf"/>
</dbReference>
<dbReference type="Gene3D" id="1.50.10.10">
    <property type="match status" value="2"/>
</dbReference>
<dbReference type="AlphaFoldDB" id="A0A2H0LNV8"/>
<dbReference type="InterPro" id="IPR004879">
    <property type="entry name" value="Ssp411-like_TRX"/>
</dbReference>
<protein>
    <submittedName>
        <fullName evidence="2">Thioredoxin domain-containing protein</fullName>
    </submittedName>
</protein>
<evidence type="ECO:0000313" key="3">
    <source>
        <dbReference type="Proteomes" id="UP000230859"/>
    </source>
</evidence>
<dbReference type="PIRSF" id="PIRSF006402">
    <property type="entry name" value="UCP006402_thioredoxin"/>
    <property type="match status" value="1"/>
</dbReference>
<accession>A0A2H0LNV8</accession>
<comment type="caution">
    <text evidence="2">The sequence shown here is derived from an EMBL/GenBank/DDBJ whole genome shotgun (WGS) entry which is preliminary data.</text>
</comment>
<dbReference type="InterPro" id="IPR024705">
    <property type="entry name" value="Ssp411"/>
</dbReference>
<dbReference type="CDD" id="cd02955">
    <property type="entry name" value="SSP411"/>
    <property type="match status" value="1"/>
</dbReference>
<dbReference type="Pfam" id="PF03190">
    <property type="entry name" value="Thioredox_DsbH"/>
    <property type="match status" value="1"/>
</dbReference>
<dbReference type="SUPFAM" id="SSF48208">
    <property type="entry name" value="Six-hairpin glycosidases"/>
    <property type="match status" value="1"/>
</dbReference>
<reference evidence="2 3" key="1">
    <citation type="submission" date="2017-09" db="EMBL/GenBank/DDBJ databases">
        <title>Depth-based differentiation of microbial function through sediment-hosted aquifers and enrichment of novel symbionts in the deep terrestrial subsurface.</title>
        <authorList>
            <person name="Probst A.J."/>
            <person name="Ladd B."/>
            <person name="Jarett J.K."/>
            <person name="Geller-Mcgrath D.E."/>
            <person name="Sieber C.M."/>
            <person name="Emerson J.B."/>
            <person name="Anantharaman K."/>
            <person name="Thomas B.C."/>
            <person name="Malmstrom R."/>
            <person name="Stieglmeier M."/>
            <person name="Klingl A."/>
            <person name="Woyke T."/>
            <person name="Ryan C.M."/>
            <person name="Banfield J.F."/>
        </authorList>
    </citation>
    <scope>NUCLEOTIDE SEQUENCE [LARGE SCALE GENOMIC DNA]</scope>
    <source>
        <strain evidence="2">CG11_big_fil_rev_8_21_14_0_20_45_26</strain>
    </source>
</reference>
<dbReference type="PANTHER" id="PTHR42899">
    <property type="entry name" value="SPERMATOGENESIS-ASSOCIATED PROTEIN 20"/>
    <property type="match status" value="1"/>
</dbReference>
<feature type="domain" description="Spermatogenesis-associated protein 20-like TRX" evidence="1">
    <location>
        <begin position="6"/>
        <end position="167"/>
    </location>
</feature>
<dbReference type="InterPro" id="IPR012341">
    <property type="entry name" value="6hp_glycosidase-like_sf"/>
</dbReference>
<organism evidence="2 3">
    <name type="scientific">Candidatus Abzuiibacterium crystallinum</name>
    <dbReference type="NCBI Taxonomy" id="1974748"/>
    <lineage>
        <taxon>Bacteria</taxon>
        <taxon>Pseudomonadati</taxon>
        <taxon>Candidatus Omnitrophota</taxon>
        <taxon>Candidatus Abzuiibacterium</taxon>
    </lineage>
</organism>
<dbReference type="EMBL" id="PCVY01000053">
    <property type="protein sequence ID" value="PIQ86048.1"/>
    <property type="molecule type" value="Genomic_DNA"/>
</dbReference>
<sequence length="715" mass="81606">MPSMPQNRLAQEKSPYLLQHANNPVDWYAWGEEAFQKARSENKPIFLSIGYSTCHWCHVMEKESFTNPSIADLLNQNFVSIKVDREERPDIDHIYMQAVMAMSGSGGWPMSVFLTPDLKPFYGGTYFPPEDRWGRPGFTTLLNAIHQKWQTEREAIDKAGDELTRAIQQGIERRMDKTNQPIDAKITLAFAEQMLNQFDFEFGGFGEAPKFPRSHTIAMLLRVWHKHPDPQWWRLIELTLDRMAEGGIHDQLGGGFHRYSTDREWHVPHFEKMLYDQALIAKVYLEAYQASGQKKYADVARSILDDVLANLTDAGGGFYSAEDADSPIDFEHPHEKKEGAFYVWSENEILKHLGEEKGRLFSYVYGIKPNGNASADPHGAFLNRNILTLKHQPADAAKQFNLPIEIVRRQLEDSRIKLLEVRRQRPRPHLDDKILTDWNGLMISTFASAHQALGEEKYQRSARKAADFILEKMKNKQGRLMHRYRDGDVQITGFLDDYAFFTLGLIDLYESTFDARYLKEVKFLAHELVRLFWDQLSGGFFLTANDSEKLIARTKEVYDGAIPSGNSVAAFVLLKAGRLLNDASLEARGRETIEAFTAELKHFPGGYPYILMALDFLLGPTKEIVIAGKADSPETKQMIQTVRSLFMPNCAVLFHPENGESKEQIEKLSPFIAKQTMQDHKTTAYVCENYVCKEPIHDAARLTLLLQSSNQPGDV</sequence>
<evidence type="ECO:0000313" key="2">
    <source>
        <dbReference type="EMBL" id="PIQ86048.1"/>
    </source>
</evidence>
<proteinExistence type="predicted"/>
<gene>
    <name evidence="2" type="ORF">COV74_06340</name>
</gene>
<name>A0A2H0LNV8_9BACT</name>
<dbReference type="GO" id="GO:0005975">
    <property type="term" value="P:carbohydrate metabolic process"/>
    <property type="evidence" value="ECO:0007669"/>
    <property type="project" value="InterPro"/>
</dbReference>
<dbReference type="SUPFAM" id="SSF52833">
    <property type="entry name" value="Thioredoxin-like"/>
    <property type="match status" value="1"/>
</dbReference>
<dbReference type="InterPro" id="IPR036249">
    <property type="entry name" value="Thioredoxin-like_sf"/>
</dbReference>
<dbReference type="PANTHER" id="PTHR42899:SF1">
    <property type="entry name" value="SPERMATOGENESIS-ASSOCIATED PROTEIN 20"/>
    <property type="match status" value="1"/>
</dbReference>
<dbReference type="Proteomes" id="UP000230859">
    <property type="component" value="Unassembled WGS sequence"/>
</dbReference>
<dbReference type="Gene3D" id="3.40.30.10">
    <property type="entry name" value="Glutaredoxin"/>
    <property type="match status" value="1"/>
</dbReference>
<evidence type="ECO:0000259" key="1">
    <source>
        <dbReference type="Pfam" id="PF03190"/>
    </source>
</evidence>